<protein>
    <submittedName>
        <fullName evidence="2">Uncharacterized protein</fullName>
    </submittedName>
</protein>
<feature type="compositionally biased region" description="Low complexity" evidence="1">
    <location>
        <begin position="14"/>
        <end position="30"/>
    </location>
</feature>
<accession>A0A6G1J3W6</accession>
<name>A0A6G1J3W6_9PLEO</name>
<dbReference type="EMBL" id="MU005580">
    <property type="protein sequence ID" value="KAF2684910.1"/>
    <property type="molecule type" value="Genomic_DNA"/>
</dbReference>
<keyword evidence="3" id="KW-1185">Reference proteome</keyword>
<evidence type="ECO:0000256" key="1">
    <source>
        <dbReference type="SAM" id="MobiDB-lite"/>
    </source>
</evidence>
<reference evidence="2" key="1">
    <citation type="journal article" date="2020" name="Stud. Mycol.">
        <title>101 Dothideomycetes genomes: a test case for predicting lifestyles and emergence of pathogens.</title>
        <authorList>
            <person name="Haridas S."/>
            <person name="Albert R."/>
            <person name="Binder M."/>
            <person name="Bloem J."/>
            <person name="Labutti K."/>
            <person name="Salamov A."/>
            <person name="Andreopoulos B."/>
            <person name="Baker S."/>
            <person name="Barry K."/>
            <person name="Bills G."/>
            <person name="Bluhm B."/>
            <person name="Cannon C."/>
            <person name="Castanera R."/>
            <person name="Culley D."/>
            <person name="Daum C."/>
            <person name="Ezra D."/>
            <person name="Gonzalez J."/>
            <person name="Henrissat B."/>
            <person name="Kuo A."/>
            <person name="Liang C."/>
            <person name="Lipzen A."/>
            <person name="Lutzoni F."/>
            <person name="Magnuson J."/>
            <person name="Mondo S."/>
            <person name="Nolan M."/>
            <person name="Ohm R."/>
            <person name="Pangilinan J."/>
            <person name="Park H.-J."/>
            <person name="Ramirez L."/>
            <person name="Alfaro M."/>
            <person name="Sun H."/>
            <person name="Tritt A."/>
            <person name="Yoshinaga Y."/>
            <person name="Zwiers L.-H."/>
            <person name="Turgeon B."/>
            <person name="Goodwin S."/>
            <person name="Spatafora J."/>
            <person name="Crous P."/>
            <person name="Grigoriev I."/>
        </authorList>
    </citation>
    <scope>NUCLEOTIDE SEQUENCE</scope>
    <source>
        <strain evidence="2">CBS 122367</strain>
    </source>
</reference>
<gene>
    <name evidence="2" type="ORF">K458DRAFT_388608</name>
</gene>
<evidence type="ECO:0000313" key="3">
    <source>
        <dbReference type="Proteomes" id="UP000799291"/>
    </source>
</evidence>
<dbReference type="Proteomes" id="UP000799291">
    <property type="component" value="Unassembled WGS sequence"/>
</dbReference>
<organism evidence="2 3">
    <name type="scientific">Lentithecium fluviatile CBS 122367</name>
    <dbReference type="NCBI Taxonomy" id="1168545"/>
    <lineage>
        <taxon>Eukaryota</taxon>
        <taxon>Fungi</taxon>
        <taxon>Dikarya</taxon>
        <taxon>Ascomycota</taxon>
        <taxon>Pezizomycotina</taxon>
        <taxon>Dothideomycetes</taxon>
        <taxon>Pleosporomycetidae</taxon>
        <taxon>Pleosporales</taxon>
        <taxon>Massarineae</taxon>
        <taxon>Lentitheciaceae</taxon>
        <taxon>Lentithecium</taxon>
    </lineage>
</organism>
<feature type="region of interest" description="Disordered" evidence="1">
    <location>
        <begin position="1"/>
        <end position="30"/>
    </location>
</feature>
<sequence>MASNTSTTHKILETTSTPRPSTSSSPLYTPSPSIYAASTSSKKSLSQLLRVRKSTHPFESPSSFPLPFLIFRLEHKRNVEEGEEDKAVCGPRSVLGGYGDVYVESVIGILEVKG</sequence>
<evidence type="ECO:0000313" key="2">
    <source>
        <dbReference type="EMBL" id="KAF2684910.1"/>
    </source>
</evidence>
<proteinExistence type="predicted"/>
<dbReference type="AlphaFoldDB" id="A0A6G1J3W6"/>